<keyword evidence="3" id="KW-0762">Sugar transport</keyword>
<evidence type="ECO:0000313" key="9">
    <source>
        <dbReference type="Proteomes" id="UP001412067"/>
    </source>
</evidence>
<evidence type="ECO:0000256" key="3">
    <source>
        <dbReference type="ARBA" id="ARBA00022597"/>
    </source>
</evidence>
<evidence type="ECO:0000256" key="5">
    <source>
        <dbReference type="ARBA" id="ARBA00022847"/>
    </source>
</evidence>
<comment type="subcellular location">
    <subcellularLocation>
        <location evidence="1">Membrane</location>
        <topology evidence="1">Multi-pass membrane protein</topology>
    </subcellularLocation>
</comment>
<gene>
    <name evidence="8" type="primary">SUT4</name>
    <name evidence="8" type="ORF">KSP40_PGU022300</name>
</gene>
<dbReference type="EMBL" id="JBBWWR010000164">
    <property type="protein sequence ID" value="KAK8934074.1"/>
    <property type="molecule type" value="Genomic_DNA"/>
</dbReference>
<keyword evidence="2" id="KW-0813">Transport</keyword>
<reference evidence="8 9" key="1">
    <citation type="journal article" date="2022" name="Nat. Plants">
        <title>Genomes of leafy and leafless Platanthera orchids illuminate the evolution of mycoheterotrophy.</title>
        <authorList>
            <person name="Li M.H."/>
            <person name="Liu K.W."/>
            <person name="Li Z."/>
            <person name="Lu H.C."/>
            <person name="Ye Q.L."/>
            <person name="Zhang D."/>
            <person name="Wang J.Y."/>
            <person name="Li Y.F."/>
            <person name="Zhong Z.M."/>
            <person name="Liu X."/>
            <person name="Yu X."/>
            <person name="Liu D.K."/>
            <person name="Tu X.D."/>
            <person name="Liu B."/>
            <person name="Hao Y."/>
            <person name="Liao X.Y."/>
            <person name="Jiang Y.T."/>
            <person name="Sun W.H."/>
            <person name="Chen J."/>
            <person name="Chen Y.Q."/>
            <person name="Ai Y."/>
            <person name="Zhai J.W."/>
            <person name="Wu S.S."/>
            <person name="Zhou Z."/>
            <person name="Hsiao Y.Y."/>
            <person name="Wu W.L."/>
            <person name="Chen Y.Y."/>
            <person name="Lin Y.F."/>
            <person name="Hsu J.L."/>
            <person name="Li C.Y."/>
            <person name="Wang Z.W."/>
            <person name="Zhao X."/>
            <person name="Zhong W.Y."/>
            <person name="Ma X.K."/>
            <person name="Ma L."/>
            <person name="Huang J."/>
            <person name="Chen G.Z."/>
            <person name="Huang M.Z."/>
            <person name="Huang L."/>
            <person name="Peng D.H."/>
            <person name="Luo Y.B."/>
            <person name="Zou S.Q."/>
            <person name="Chen S.P."/>
            <person name="Lan S."/>
            <person name="Tsai W.C."/>
            <person name="Van de Peer Y."/>
            <person name="Liu Z.J."/>
        </authorList>
    </citation>
    <scope>NUCLEOTIDE SEQUENCE [LARGE SCALE GENOMIC DNA]</scope>
    <source>
        <strain evidence="8">Lor288</strain>
    </source>
</reference>
<organism evidence="8 9">
    <name type="scientific">Platanthera guangdongensis</name>
    <dbReference type="NCBI Taxonomy" id="2320717"/>
    <lineage>
        <taxon>Eukaryota</taxon>
        <taxon>Viridiplantae</taxon>
        <taxon>Streptophyta</taxon>
        <taxon>Embryophyta</taxon>
        <taxon>Tracheophyta</taxon>
        <taxon>Spermatophyta</taxon>
        <taxon>Magnoliopsida</taxon>
        <taxon>Liliopsida</taxon>
        <taxon>Asparagales</taxon>
        <taxon>Orchidaceae</taxon>
        <taxon>Orchidoideae</taxon>
        <taxon>Orchideae</taxon>
        <taxon>Orchidinae</taxon>
        <taxon>Platanthera</taxon>
    </lineage>
</organism>
<keyword evidence="6" id="KW-1133">Transmembrane helix</keyword>
<proteinExistence type="predicted"/>
<evidence type="ECO:0000256" key="6">
    <source>
        <dbReference type="ARBA" id="ARBA00022989"/>
    </source>
</evidence>
<keyword evidence="5" id="KW-0769">Symport</keyword>
<sequence>MLAQCRLSDSAPLLRDNQQNSFRNGFVVPNERVDGQSYEYNVGDDKSNFGDVSVFSSNVGKDEIESFSNGPGAVLVNILTSLRHLPPGMHSVPAVMALTWLSWFPFFLFDTDWMGREVYHVNPKGNADEVAAYQTGVRVGAFGLLLNSVALGLATPSPLPPPPEVAARALPPSLILGLERGSAWSEARPGARLGLERGSAGSKARLKWRLNADATACSRIDSELLSRPRRQTRDKGNDVSTWHVKPSVSIFARKHLSPTGGGKVAPRRVDVHVPAVNCISTRKREYGFRHAV</sequence>
<evidence type="ECO:0000256" key="1">
    <source>
        <dbReference type="ARBA" id="ARBA00004141"/>
    </source>
</evidence>
<evidence type="ECO:0000256" key="7">
    <source>
        <dbReference type="ARBA" id="ARBA00023136"/>
    </source>
</evidence>
<dbReference type="PANTHER" id="PTHR19432:SF35">
    <property type="entry name" value="SOLUTE CARRIER FAMILY 45 MEMBER 3 ISOFORM X1"/>
    <property type="match status" value="1"/>
</dbReference>
<accession>A0ABR2LBH3</accession>
<keyword evidence="4" id="KW-0812">Transmembrane</keyword>
<keyword evidence="7" id="KW-0472">Membrane</keyword>
<evidence type="ECO:0000256" key="2">
    <source>
        <dbReference type="ARBA" id="ARBA00022448"/>
    </source>
</evidence>
<evidence type="ECO:0000313" key="8">
    <source>
        <dbReference type="EMBL" id="KAK8934074.1"/>
    </source>
</evidence>
<comment type="caution">
    <text evidence="8">The sequence shown here is derived from an EMBL/GenBank/DDBJ whole genome shotgun (WGS) entry which is preliminary data.</text>
</comment>
<keyword evidence="9" id="KW-1185">Reference proteome</keyword>
<evidence type="ECO:0000256" key="4">
    <source>
        <dbReference type="ARBA" id="ARBA00022692"/>
    </source>
</evidence>
<name>A0ABR2LBH3_9ASPA</name>
<dbReference type="PANTHER" id="PTHR19432">
    <property type="entry name" value="SUGAR TRANSPORTER"/>
    <property type="match status" value="1"/>
</dbReference>
<protein>
    <submittedName>
        <fullName evidence="8">Sucrose transport protein SUT4</fullName>
    </submittedName>
</protein>
<dbReference type="Proteomes" id="UP001412067">
    <property type="component" value="Unassembled WGS sequence"/>
</dbReference>